<dbReference type="Gene3D" id="2.40.240.10">
    <property type="entry name" value="Ribosomal Protein L25, Chain P"/>
    <property type="match status" value="1"/>
</dbReference>
<dbReference type="CDD" id="cd00495">
    <property type="entry name" value="Ribosomal_L25_TL5_CTC"/>
    <property type="match status" value="1"/>
</dbReference>
<dbReference type="Proteomes" id="UP001432180">
    <property type="component" value="Chromosome"/>
</dbReference>
<dbReference type="InterPro" id="IPR029751">
    <property type="entry name" value="Ribosomal_L25_dom"/>
</dbReference>
<keyword evidence="10" id="KW-1185">Reference proteome</keyword>
<dbReference type="EMBL" id="CP121472">
    <property type="protein sequence ID" value="WPL16710.1"/>
    <property type="molecule type" value="Genomic_DNA"/>
</dbReference>
<comment type="subunit">
    <text evidence="5">Part of the 50S ribosomal subunit; part of the 5S rRNA/L5/L18/L25 subcomplex. Contacts the 5S rRNA. Binds to the 5S rRNA independently of L5 and L18.</text>
</comment>
<dbReference type="Pfam" id="PF14693">
    <property type="entry name" value="Ribosomal_TL5_C"/>
    <property type="match status" value="1"/>
</dbReference>
<dbReference type="NCBIfam" id="NF004130">
    <property type="entry name" value="PRK05618.1-5"/>
    <property type="match status" value="1"/>
</dbReference>
<dbReference type="NCBIfam" id="NF004128">
    <property type="entry name" value="PRK05618.1-2"/>
    <property type="match status" value="1"/>
</dbReference>
<evidence type="ECO:0000256" key="6">
    <source>
        <dbReference type="SAM" id="MobiDB-lite"/>
    </source>
</evidence>
<dbReference type="HAMAP" id="MF_01336">
    <property type="entry name" value="Ribosomal_bL25"/>
    <property type="match status" value="1"/>
</dbReference>
<dbReference type="NCBIfam" id="NF004612">
    <property type="entry name" value="PRK05943.1"/>
    <property type="match status" value="1"/>
</dbReference>
<feature type="domain" description="Large ribosomal subunit protein bL25 beta" evidence="8">
    <location>
        <begin position="102"/>
        <end position="187"/>
    </location>
</feature>
<evidence type="ECO:0000256" key="4">
    <source>
        <dbReference type="ARBA" id="ARBA00023274"/>
    </source>
</evidence>
<evidence type="ECO:0000259" key="8">
    <source>
        <dbReference type="Pfam" id="PF14693"/>
    </source>
</evidence>
<dbReference type="PANTHER" id="PTHR33284:SF1">
    <property type="entry name" value="RIBOSOMAL PROTEIN L25_GLN-TRNA SYNTHETASE, ANTI-CODON-BINDING DOMAIN-CONTAINING PROTEIN"/>
    <property type="match status" value="1"/>
</dbReference>
<evidence type="ECO:0000256" key="3">
    <source>
        <dbReference type="ARBA" id="ARBA00022980"/>
    </source>
</evidence>
<dbReference type="SUPFAM" id="SSF50715">
    <property type="entry name" value="Ribosomal protein L25-like"/>
    <property type="match status" value="1"/>
</dbReference>
<evidence type="ECO:0000256" key="2">
    <source>
        <dbReference type="ARBA" id="ARBA00022884"/>
    </source>
</evidence>
<dbReference type="Gene3D" id="2.170.120.20">
    <property type="entry name" value="Ribosomal protein L25, beta domain"/>
    <property type="match status" value="1"/>
</dbReference>
<keyword evidence="2 5" id="KW-0694">RNA-binding</keyword>
<dbReference type="RefSeq" id="WP_328987254.1">
    <property type="nucleotide sequence ID" value="NZ_CP121472.1"/>
</dbReference>
<dbReference type="HAMAP" id="MF_01334">
    <property type="entry name" value="Ribosomal_bL25_CTC"/>
    <property type="match status" value="1"/>
</dbReference>
<name>A0ABZ0S862_9GAMM</name>
<reference evidence="9 10" key="1">
    <citation type="journal article" date="2023" name="Microorganisms">
        <title>Thiorhodovibrio frisius and Trv. litoralis spp. nov., Two Novel Members from a Clade of Fastidious Purple Sulfur Bacteria That Exhibit Unique Red-Shifted Light-Harvesting Capabilities.</title>
        <authorList>
            <person name="Methner A."/>
            <person name="Kuzyk S.B."/>
            <person name="Petersen J."/>
            <person name="Bauer S."/>
            <person name="Brinkmann H."/>
            <person name="Sichau K."/>
            <person name="Wanner G."/>
            <person name="Wolf J."/>
            <person name="Neumann-Schaal M."/>
            <person name="Henke P."/>
            <person name="Tank M."/>
            <person name="Sproer C."/>
            <person name="Bunk B."/>
            <person name="Overmann J."/>
        </authorList>
    </citation>
    <scope>NUCLEOTIDE SEQUENCE [LARGE SCALE GENOMIC DNA]</scope>
    <source>
        <strain evidence="9 10">DSM 6702</strain>
    </source>
</reference>
<comment type="function">
    <text evidence="5">This is one of the proteins that binds to the 5S RNA in the ribosome where it forms part of the central protuberance.</text>
</comment>
<evidence type="ECO:0000313" key="9">
    <source>
        <dbReference type="EMBL" id="WPL16710.1"/>
    </source>
</evidence>
<dbReference type="InterPro" id="IPR020930">
    <property type="entry name" value="Ribosomal_uL5_bac-type"/>
</dbReference>
<dbReference type="InterPro" id="IPR020056">
    <property type="entry name" value="Rbsml_bL25/Gln-tRNA_synth_N"/>
</dbReference>
<evidence type="ECO:0000256" key="1">
    <source>
        <dbReference type="ARBA" id="ARBA00022730"/>
    </source>
</evidence>
<dbReference type="PANTHER" id="PTHR33284">
    <property type="entry name" value="RIBOSOMAL PROTEIN L25/GLN-TRNA SYNTHETASE, ANTI-CODON-BINDING DOMAIN-CONTAINING PROTEIN"/>
    <property type="match status" value="1"/>
</dbReference>
<dbReference type="InterPro" id="IPR020057">
    <property type="entry name" value="Ribosomal_bL25_b-dom"/>
</dbReference>
<evidence type="ECO:0000256" key="5">
    <source>
        <dbReference type="HAMAP-Rule" id="MF_01334"/>
    </source>
</evidence>
<keyword evidence="3 5" id="KW-0689">Ribosomal protein</keyword>
<keyword evidence="1 5" id="KW-0699">rRNA-binding</keyword>
<comment type="similarity">
    <text evidence="5">Belongs to the bacterial ribosomal protein bL25 family. CTC subfamily.</text>
</comment>
<organism evidence="9 10">
    <name type="scientific">Thiorhodovibrio winogradskyi</name>
    <dbReference type="NCBI Taxonomy" id="77007"/>
    <lineage>
        <taxon>Bacteria</taxon>
        <taxon>Pseudomonadati</taxon>
        <taxon>Pseudomonadota</taxon>
        <taxon>Gammaproteobacteria</taxon>
        <taxon>Chromatiales</taxon>
        <taxon>Chromatiaceae</taxon>
        <taxon>Thiorhodovibrio</taxon>
    </lineage>
</organism>
<dbReference type="InterPro" id="IPR037121">
    <property type="entry name" value="Ribosomal_bL25_C"/>
</dbReference>
<feature type="region of interest" description="Disordered" evidence="6">
    <location>
        <begin position="1"/>
        <end position="22"/>
    </location>
</feature>
<feature type="compositionally biased region" description="Polar residues" evidence="6">
    <location>
        <begin position="1"/>
        <end position="11"/>
    </location>
</feature>
<dbReference type="InterPro" id="IPR011035">
    <property type="entry name" value="Ribosomal_bL25/Gln-tRNA_synth"/>
</dbReference>
<dbReference type="InterPro" id="IPR020055">
    <property type="entry name" value="Ribosomal_bL25_short"/>
</dbReference>
<evidence type="ECO:0000313" key="10">
    <source>
        <dbReference type="Proteomes" id="UP001432180"/>
    </source>
</evidence>
<keyword evidence="4 5" id="KW-0687">Ribonucleoprotein</keyword>
<feature type="domain" description="Large ribosomal subunit protein bL25 L25" evidence="7">
    <location>
        <begin position="7"/>
        <end position="94"/>
    </location>
</feature>
<sequence length="206" mass="22573">MSETMQISAQARTDVGKGASRRLRRQGQVPGILYGGDKAPQMFTMPHSELVKSAAQESFYSTLLDLELAGEHLQVVLKDLQRHPAKPFILHVDFQRVSKGEKLRMTVPIHFENETICKGIKLGGQASHNLTELDILCLPQDLPEYIAVNMADMEIGQTLHVSEILLPKGVELDSSVDADAPVVVVHTTHVAADETAGEHSDEDATD</sequence>
<dbReference type="InterPro" id="IPR001021">
    <property type="entry name" value="Ribosomal_bL25_long"/>
</dbReference>
<dbReference type="Pfam" id="PF01386">
    <property type="entry name" value="Ribosomal_L25p"/>
    <property type="match status" value="1"/>
</dbReference>
<protein>
    <recommendedName>
        <fullName evidence="5">Large ribosomal subunit protein bL25</fullName>
    </recommendedName>
    <alternativeName>
        <fullName evidence="5">General stress protein CTC</fullName>
    </alternativeName>
</protein>
<dbReference type="NCBIfam" id="TIGR00731">
    <property type="entry name" value="bL25_bact_ctc"/>
    <property type="match status" value="1"/>
</dbReference>
<accession>A0ABZ0S862</accession>
<gene>
    <name evidence="5 9" type="primary">rplY</name>
    <name evidence="5" type="synonym">ctc</name>
    <name evidence="9" type="ORF">Thiowin_01680</name>
</gene>
<evidence type="ECO:0000259" key="7">
    <source>
        <dbReference type="Pfam" id="PF01386"/>
    </source>
</evidence>
<proteinExistence type="inferred from homology"/>